<evidence type="ECO:0000313" key="2">
    <source>
        <dbReference type="Proteomes" id="UP001210380"/>
    </source>
</evidence>
<dbReference type="Gene3D" id="3.30.1310.10">
    <property type="entry name" value="Nucleoid-associated protein YbaB-like domain"/>
    <property type="match status" value="1"/>
</dbReference>
<evidence type="ECO:0000313" key="1">
    <source>
        <dbReference type="EMBL" id="MDA3628113.1"/>
    </source>
</evidence>
<organism evidence="1 2">
    <name type="scientific">Saccharopolyspora oryzae</name>
    <dbReference type="NCBI Taxonomy" id="2997343"/>
    <lineage>
        <taxon>Bacteria</taxon>
        <taxon>Bacillati</taxon>
        <taxon>Actinomycetota</taxon>
        <taxon>Actinomycetes</taxon>
        <taxon>Pseudonocardiales</taxon>
        <taxon>Pseudonocardiaceae</taxon>
        <taxon>Saccharopolyspora</taxon>
    </lineage>
</organism>
<dbReference type="Pfam" id="PF02575">
    <property type="entry name" value="YbaB_DNA_bd"/>
    <property type="match status" value="1"/>
</dbReference>
<proteinExistence type="predicted"/>
<protein>
    <submittedName>
        <fullName evidence="1">YbaB/EbfC family nucleoid-associated protein</fullName>
    </submittedName>
</protein>
<reference evidence="1 2" key="1">
    <citation type="submission" date="2022-11" db="EMBL/GenBank/DDBJ databases">
        <title>Draft genome sequence of Saccharopolyspora sp. WRP15-2 isolated from rhizosphere soils of wild rice in Thailand.</title>
        <authorList>
            <person name="Duangmal K."/>
            <person name="Kammanee S."/>
            <person name="Muangham S."/>
        </authorList>
    </citation>
    <scope>NUCLEOTIDE SEQUENCE [LARGE SCALE GENOMIC DNA]</scope>
    <source>
        <strain evidence="1 2">WRP15-2</strain>
    </source>
</reference>
<dbReference type="EMBL" id="JAQGLA010000039">
    <property type="protein sequence ID" value="MDA3628113.1"/>
    <property type="molecule type" value="Genomic_DNA"/>
</dbReference>
<sequence length="131" mass="14386">MFSSMHNDMTEALQELRAKQDQFSTAFAELDEVTASATTKDRAIKATVDGRGRLTEVVFNGQRWRDMAPKELGAKIVEVVTDAQRQAASAVDEMMSGLTPAGVDLRELRENGPDLEAVIDSTLGDVGRWSR</sequence>
<dbReference type="InterPro" id="IPR036894">
    <property type="entry name" value="YbaB-like_sf"/>
</dbReference>
<name>A0ABT4V2R8_9PSEU</name>
<dbReference type="RefSeq" id="WP_270950844.1">
    <property type="nucleotide sequence ID" value="NZ_JAQGLA010000039.1"/>
</dbReference>
<dbReference type="SUPFAM" id="SSF82607">
    <property type="entry name" value="YbaB-like"/>
    <property type="match status" value="1"/>
</dbReference>
<comment type="caution">
    <text evidence="1">The sequence shown here is derived from an EMBL/GenBank/DDBJ whole genome shotgun (WGS) entry which is preliminary data.</text>
</comment>
<dbReference type="Proteomes" id="UP001210380">
    <property type="component" value="Unassembled WGS sequence"/>
</dbReference>
<accession>A0ABT4V2R8</accession>
<dbReference type="InterPro" id="IPR004401">
    <property type="entry name" value="YbaB/EbfC"/>
</dbReference>
<gene>
    <name evidence="1" type="ORF">OU415_21950</name>
</gene>
<keyword evidence="2" id="KW-1185">Reference proteome</keyword>